<dbReference type="Proteomes" id="UP000443708">
    <property type="component" value="Unassembled WGS sequence"/>
</dbReference>
<evidence type="ECO:0000313" key="4">
    <source>
        <dbReference type="EMBL" id="CAC8226773.1"/>
    </source>
</evidence>
<feature type="domain" description="Transposase IS204/IS1001/IS1096/IS1165 DDE" evidence="1">
    <location>
        <begin position="163"/>
        <end position="416"/>
    </location>
</feature>
<dbReference type="OMA" id="PNCKSAD"/>
<dbReference type="Proteomes" id="UP000251686">
    <property type="component" value="Unassembled WGS sequence"/>
</dbReference>
<dbReference type="InterPro" id="IPR047951">
    <property type="entry name" value="Transpos_ISL3"/>
</dbReference>
<reference evidence="5" key="3">
    <citation type="submission" date="2020-11" db="EMBL/GenBank/DDBJ databases">
        <authorList>
            <consortium name="Pathogen Informatics"/>
        </authorList>
    </citation>
    <scope>NUCLEOTIDE SEQUENCE</scope>
    <source>
        <strain evidence="4 11">MOS105</strain>
        <strain evidence="5">NCTC13131</strain>
        <strain evidence="3 9">S040_N01_C01</strain>
    </source>
</reference>
<dbReference type="Pfam" id="PF14690">
    <property type="entry name" value="Zn_ribbon_ISL3"/>
    <property type="match status" value="1"/>
</dbReference>
<evidence type="ECO:0000313" key="8">
    <source>
        <dbReference type="Proteomes" id="UP000254116"/>
    </source>
</evidence>
<accession>A0A1S6D7P4</accession>
<organism evidence="7 8">
    <name type="scientific">Staphylococcus aureus</name>
    <dbReference type="NCBI Taxonomy" id="1280"/>
    <lineage>
        <taxon>Bacteria</taxon>
        <taxon>Bacillati</taxon>
        <taxon>Bacillota</taxon>
        <taxon>Bacilli</taxon>
        <taxon>Bacillales</taxon>
        <taxon>Staphylococcaceae</taxon>
        <taxon>Staphylococcus</taxon>
    </lineage>
</organism>
<evidence type="ECO:0000259" key="1">
    <source>
        <dbReference type="Pfam" id="PF01610"/>
    </source>
</evidence>
<sequence length="453" mass="53318">MCNDTLELLRIKDENIKYINQEIDVIIKGKKATVVNAVLTYKPSACYCCGVKNEGQIHKHGKRVSRITLLKTQGYNTYLNLAKQRFKCLECNGTFTAKTSIVDESCFISRCVTQKVIEEATKVKTEIDTAEDNCISPSTVSRIRTKAANSLRIKPFNCLPEHIAMDEFKSVKNVTGSMSFIFIDNDTHDVIDILENRTTRFLRAYFERFDLKNRQQVKTVTIDMYEPYVRLFRDLFPNAAIIFDRFHIVQHLNRELNKYRVQVMNEYRNKKGPDYTIFKNNWKVLLMDTSKTIFSKYRWNKSFKAYKRSSDIVEFMLSKDDILRHSYELVQGLRKDLRLCNWPKFINRLNSVSKKSVSKGVWKAVKYYRKHQRMLRNTIYYPAFNNGAIEGINNKIKLIKRISFGYRNFNNFKARIMMIFSLYKGEKRRQPSPIMDWPPNNKNSKSCILKIVL</sequence>
<dbReference type="PANTHER" id="PTHR33498:SF1">
    <property type="entry name" value="TRANSPOSASE FOR INSERTION SEQUENCE ELEMENT IS1557"/>
    <property type="match status" value="1"/>
</dbReference>
<dbReference type="EMBL" id="UAUZ02000004">
    <property type="protein sequence ID" value="CAD7354958.1"/>
    <property type="molecule type" value="Genomic_DNA"/>
</dbReference>
<dbReference type="PANTHER" id="PTHR33498">
    <property type="entry name" value="TRANSPOSASE FOR INSERTION SEQUENCE ELEMENT IS1557"/>
    <property type="match status" value="1"/>
</dbReference>
<evidence type="ECO:0000313" key="11">
    <source>
        <dbReference type="Proteomes" id="UP000507112"/>
    </source>
</evidence>
<dbReference type="NCBIfam" id="NF033550">
    <property type="entry name" value="transpos_ISL3"/>
    <property type="match status" value="1"/>
</dbReference>
<dbReference type="InterPro" id="IPR029261">
    <property type="entry name" value="Transposase_Znf"/>
</dbReference>
<dbReference type="AlphaFoldDB" id="A0A1S6D7P4"/>
<dbReference type="Proteomes" id="UP000254116">
    <property type="component" value="Unassembled WGS sequence"/>
</dbReference>
<reference evidence="7 8" key="1">
    <citation type="submission" date="2018-06" db="EMBL/GenBank/DDBJ databases">
        <authorList>
            <consortium name="Pathogen Informatics"/>
            <person name="Doyle S."/>
        </authorList>
    </citation>
    <scope>NUCLEOTIDE SEQUENCE [LARGE SCALE GENOMIC DNA]</scope>
    <source>
        <strain evidence="7 8">NCTC10702</strain>
    </source>
</reference>
<dbReference type="Pfam" id="PF01610">
    <property type="entry name" value="DDE_Tnp_ISL3"/>
    <property type="match status" value="1"/>
</dbReference>
<reference evidence="6 10" key="2">
    <citation type="submission" date="2020-01" db="EMBL/GenBank/DDBJ databases">
        <title>Analysis of Virulence and Antimicrobial Resistance Gene Carriage in Staphylococcus aureus Infections in Equids Using Whole Genome Sequencing.</title>
        <authorList>
            <person name="Little S.V."/>
            <person name="Hillhouse A.E."/>
            <person name="Cohen N.D."/>
            <person name="Lawhon S.D."/>
            <person name="Bryan L.K."/>
        </authorList>
    </citation>
    <scope>NUCLEOTIDE SEQUENCE [LARGE SCALE GENOMIC DNA]</scope>
    <source>
        <strain evidence="6 10">61-017</strain>
    </source>
</reference>
<evidence type="ECO:0000313" key="7">
    <source>
        <dbReference type="EMBL" id="SUL34014.1"/>
    </source>
</evidence>
<dbReference type="Proteomes" id="UP000466646">
    <property type="component" value="Unassembled WGS sequence"/>
</dbReference>
<gene>
    <name evidence="6" type="ORF">GZ130_14305</name>
    <name evidence="7" type="ORF">NCTC10702_01636</name>
    <name evidence="5" type="ORF">NCTC13131_05964</name>
    <name evidence="3" type="ORF">SAMEA1029528_00214</name>
    <name evidence="4" type="ORF">SAMEA70146418_02172</name>
</gene>
<protein>
    <submittedName>
        <fullName evidence="7">IS1181 transposase</fullName>
    </submittedName>
    <submittedName>
        <fullName evidence="6">ISL3 family transposase</fullName>
    </submittedName>
</protein>
<dbReference type="InterPro" id="IPR002560">
    <property type="entry name" value="Transposase_DDE"/>
</dbReference>
<feature type="domain" description="Transposase IS204/IS1001/IS1096/IS1165 zinc-finger" evidence="2">
    <location>
        <begin position="43"/>
        <end position="91"/>
    </location>
</feature>
<evidence type="ECO:0000313" key="10">
    <source>
        <dbReference type="Proteomes" id="UP000466646"/>
    </source>
</evidence>
<evidence type="ECO:0000313" key="9">
    <source>
        <dbReference type="Proteomes" id="UP000443708"/>
    </source>
</evidence>
<evidence type="ECO:0000259" key="2">
    <source>
        <dbReference type="Pfam" id="PF14690"/>
    </source>
</evidence>
<evidence type="ECO:0000313" key="5">
    <source>
        <dbReference type="EMBL" id="CAD7354958.1"/>
    </source>
</evidence>
<proteinExistence type="predicted"/>
<dbReference type="EMBL" id="JAAFLG010000074">
    <property type="protein sequence ID" value="NDP57711.1"/>
    <property type="molecule type" value="Genomic_DNA"/>
</dbReference>
<dbReference type="Proteomes" id="UP000507112">
    <property type="component" value="Unassembled WGS sequence"/>
</dbReference>
<dbReference type="EMBL" id="CACTPI010000001">
    <property type="protein sequence ID" value="CAA4076847.1"/>
    <property type="molecule type" value="Genomic_DNA"/>
</dbReference>
<name>A0A1S6D7P4_STAAU</name>
<dbReference type="EMBL" id="UHBY01000003">
    <property type="protein sequence ID" value="SUL34014.1"/>
    <property type="molecule type" value="Genomic_DNA"/>
</dbReference>
<evidence type="ECO:0000313" key="3">
    <source>
        <dbReference type="EMBL" id="CAA4076847.1"/>
    </source>
</evidence>
<dbReference type="EMBL" id="CAIIGD010000008">
    <property type="protein sequence ID" value="CAC8226773.1"/>
    <property type="molecule type" value="Genomic_DNA"/>
</dbReference>
<evidence type="ECO:0000313" key="6">
    <source>
        <dbReference type="EMBL" id="NDP57711.1"/>
    </source>
</evidence>